<reference evidence="1 2" key="1">
    <citation type="submission" date="2019-07" db="EMBL/GenBank/DDBJ databases">
        <authorList>
            <person name="Jastrzebski P J."/>
            <person name="Paukszto L."/>
            <person name="Jastrzebski P J."/>
        </authorList>
    </citation>
    <scope>NUCLEOTIDE SEQUENCE [LARGE SCALE GENOMIC DNA]</scope>
    <source>
        <strain evidence="1 2">WMS-il1</strain>
    </source>
</reference>
<keyword evidence="2" id="KW-1185">Reference proteome</keyword>
<evidence type="ECO:0000313" key="2">
    <source>
        <dbReference type="Proteomes" id="UP000321570"/>
    </source>
</evidence>
<proteinExistence type="predicted"/>
<protein>
    <submittedName>
        <fullName evidence="1">Uncharacterized protein</fullName>
    </submittedName>
</protein>
<dbReference type="EMBL" id="CABIJS010000333">
    <property type="protein sequence ID" value="VUZ49911.1"/>
    <property type="molecule type" value="Genomic_DNA"/>
</dbReference>
<dbReference type="AlphaFoldDB" id="A0A564YRM0"/>
<gene>
    <name evidence="1" type="ORF">WMSIL1_LOCUS8670</name>
</gene>
<sequence length="52" mass="5943">MLISVLRSKVLSIKAGSKLLRAFVKPIILYDLSSIVYRKIDENKLKAIRNRA</sequence>
<dbReference type="Proteomes" id="UP000321570">
    <property type="component" value="Unassembled WGS sequence"/>
</dbReference>
<accession>A0A564YRM0</accession>
<evidence type="ECO:0000313" key="1">
    <source>
        <dbReference type="EMBL" id="VUZ49911.1"/>
    </source>
</evidence>
<organism evidence="1 2">
    <name type="scientific">Hymenolepis diminuta</name>
    <name type="common">Rat tapeworm</name>
    <dbReference type="NCBI Taxonomy" id="6216"/>
    <lineage>
        <taxon>Eukaryota</taxon>
        <taxon>Metazoa</taxon>
        <taxon>Spiralia</taxon>
        <taxon>Lophotrochozoa</taxon>
        <taxon>Platyhelminthes</taxon>
        <taxon>Cestoda</taxon>
        <taxon>Eucestoda</taxon>
        <taxon>Cyclophyllidea</taxon>
        <taxon>Hymenolepididae</taxon>
        <taxon>Hymenolepis</taxon>
    </lineage>
</organism>
<name>A0A564YRM0_HYMDI</name>